<dbReference type="InterPro" id="IPR029074">
    <property type="entry name" value="Imm49"/>
</dbReference>
<dbReference type="Proteomes" id="UP001382904">
    <property type="component" value="Unassembled WGS sequence"/>
</dbReference>
<organism evidence="1 2">
    <name type="scientific">Streptomyces caledonius</name>
    <dbReference type="NCBI Taxonomy" id="3134107"/>
    <lineage>
        <taxon>Bacteria</taxon>
        <taxon>Bacillati</taxon>
        <taxon>Actinomycetota</taxon>
        <taxon>Actinomycetes</taxon>
        <taxon>Kitasatosporales</taxon>
        <taxon>Streptomycetaceae</taxon>
        <taxon>Streptomyces</taxon>
    </lineage>
</organism>
<gene>
    <name evidence="1" type="ORF">WKI68_20755</name>
</gene>
<accession>A0ABU8U5I2</accession>
<sequence length="288" mass="32128">MHTALPRHAFRTDNAAEAMRPVVAAALETVEGLETSEDDRYDALTFTLGAAKWHCLQDPEAGGLEAWESWVLAMQVGSALFTAGTTQEGPVAVRVGTLDEVRKLPATGPQEYLHAGNWLTAFYLAVICRENDRLKQLAQVPVEFLRASGAEFDEYVYAWIETLQNFWFGRPETWSTLVTAVQGTAPEQARIADTDLILKILYPPLELFQLYLRREDQAFNDSLVQALTWHKEYWTANEARSLSGDGLVALAPLAIACMAYDADMAIGVESDYLPKHLIKRSWVGEFTT</sequence>
<evidence type="ECO:0000313" key="2">
    <source>
        <dbReference type="Proteomes" id="UP001382904"/>
    </source>
</evidence>
<comment type="caution">
    <text evidence="1">The sequence shown here is derived from an EMBL/GenBank/DDBJ whole genome shotgun (WGS) entry which is preliminary data.</text>
</comment>
<name>A0ABU8U5I2_9ACTN</name>
<evidence type="ECO:0000313" key="1">
    <source>
        <dbReference type="EMBL" id="MEJ8643156.1"/>
    </source>
</evidence>
<dbReference type="Pfam" id="PF15575">
    <property type="entry name" value="Imm49"/>
    <property type="match status" value="1"/>
</dbReference>
<dbReference type="EMBL" id="JBBKAM010000002">
    <property type="protein sequence ID" value="MEJ8643156.1"/>
    <property type="molecule type" value="Genomic_DNA"/>
</dbReference>
<keyword evidence="2" id="KW-1185">Reference proteome</keyword>
<reference evidence="1 2" key="1">
    <citation type="submission" date="2024-03" db="EMBL/GenBank/DDBJ databases">
        <title>Novel Streptomyces species of biotechnological and ecological value are a feature of Machair soil.</title>
        <authorList>
            <person name="Prole J.R."/>
            <person name="Goodfellow M."/>
            <person name="Allenby N."/>
            <person name="Ward A.C."/>
        </authorList>
    </citation>
    <scope>NUCLEOTIDE SEQUENCE [LARGE SCALE GENOMIC DNA]</scope>
    <source>
        <strain evidence="1 2">MS1.HAVA.3</strain>
    </source>
</reference>
<protein>
    <submittedName>
        <fullName evidence="1">Immunity 49 family protein</fullName>
    </submittedName>
</protein>
<proteinExistence type="predicted"/>